<protein>
    <submittedName>
        <fullName evidence="1">Uncharacterized protein</fullName>
    </submittedName>
</protein>
<reference evidence="1" key="1">
    <citation type="submission" date="2024-06" db="EMBL/GenBank/DDBJ databases">
        <title>Evidence of context-dependent and transient costs of resisting viral infection in isolates of the marine microalga Micromonas sp. (class Mamiellophyceae).</title>
        <authorList>
            <person name="Bedi de Silva A."/>
            <person name="Schvarcz C.R."/>
            <person name="Steward G.R."/>
            <person name="Edwards K.F."/>
        </authorList>
    </citation>
    <scope>NUCLEOTIDE SEQUENCE</scope>
    <source>
        <strain evidence="1">McV-KB2</strain>
    </source>
</reference>
<evidence type="ECO:0000313" key="1">
    <source>
        <dbReference type="EMBL" id="XCA47474.1"/>
    </source>
</evidence>
<dbReference type="EMBL" id="PP911589">
    <property type="protein sequence ID" value="XCA47474.1"/>
    <property type="molecule type" value="Genomic_DNA"/>
</dbReference>
<sequence>MKSKNYILQQIKEVLIDRKAYSESRADKYIEEVKDKTVYELMVLKKELSTEEEELRDVSWRSSVWRDEEY</sequence>
<accession>A0AAU7YNT4</accession>
<proteinExistence type="predicted"/>
<name>A0AAU7YNT4_9PHYC</name>
<organism evidence="1">
    <name type="scientific">Micromonas commoda virus</name>
    <dbReference type="NCBI Taxonomy" id="3057169"/>
    <lineage>
        <taxon>Viruses</taxon>
        <taxon>Varidnaviria</taxon>
        <taxon>Bamfordvirae</taxon>
        <taxon>Nucleocytoviricota</taxon>
        <taxon>Megaviricetes</taxon>
        <taxon>Algavirales</taxon>
        <taxon>Phycodnaviridae</taxon>
    </lineage>
</organism>